<accession>A0A430KSV7</accession>
<reference evidence="2 3" key="1">
    <citation type="submission" date="2018-11" db="EMBL/GenBank/DDBJ databases">
        <title>The draft genome sequence of Amphritea opalescens ANRC-JH13T.</title>
        <authorList>
            <person name="Fang Z."/>
            <person name="Zhang Y."/>
            <person name="Han X."/>
        </authorList>
    </citation>
    <scope>NUCLEOTIDE SEQUENCE [LARGE SCALE GENOMIC DNA]</scope>
    <source>
        <strain evidence="2 3">ANRC-JH13</strain>
    </source>
</reference>
<sequence>MLLLVLIEMQNRGLILEPLASQLFSVNQSNALQALLPATIDDDQPGGLVLTTNHDPRQSGSVIVQTDSDSSHPASPRWIAPSPRAPPFLS</sequence>
<dbReference type="AlphaFoldDB" id="A0A430KSV7"/>
<dbReference type="RefSeq" id="WP_126157682.1">
    <property type="nucleotide sequence ID" value="NZ_RQXW01000004.1"/>
</dbReference>
<evidence type="ECO:0000313" key="2">
    <source>
        <dbReference type="EMBL" id="RTE66579.1"/>
    </source>
</evidence>
<keyword evidence="3" id="KW-1185">Reference proteome</keyword>
<name>A0A430KSV7_9GAMM</name>
<dbReference type="Proteomes" id="UP000283087">
    <property type="component" value="Unassembled WGS sequence"/>
</dbReference>
<gene>
    <name evidence="2" type="ORF">EH243_05680</name>
</gene>
<evidence type="ECO:0000313" key="3">
    <source>
        <dbReference type="Proteomes" id="UP000283087"/>
    </source>
</evidence>
<feature type="region of interest" description="Disordered" evidence="1">
    <location>
        <begin position="46"/>
        <end position="90"/>
    </location>
</feature>
<dbReference type="EMBL" id="RQXW01000004">
    <property type="protein sequence ID" value="RTE66579.1"/>
    <property type="molecule type" value="Genomic_DNA"/>
</dbReference>
<organism evidence="2 3">
    <name type="scientific">Amphritea opalescens</name>
    <dbReference type="NCBI Taxonomy" id="2490544"/>
    <lineage>
        <taxon>Bacteria</taxon>
        <taxon>Pseudomonadati</taxon>
        <taxon>Pseudomonadota</taxon>
        <taxon>Gammaproteobacteria</taxon>
        <taxon>Oceanospirillales</taxon>
        <taxon>Oceanospirillaceae</taxon>
        <taxon>Amphritea</taxon>
    </lineage>
</organism>
<proteinExistence type="predicted"/>
<feature type="compositionally biased region" description="Polar residues" evidence="1">
    <location>
        <begin position="50"/>
        <end position="73"/>
    </location>
</feature>
<comment type="caution">
    <text evidence="2">The sequence shown here is derived from an EMBL/GenBank/DDBJ whole genome shotgun (WGS) entry which is preliminary data.</text>
</comment>
<evidence type="ECO:0000256" key="1">
    <source>
        <dbReference type="SAM" id="MobiDB-lite"/>
    </source>
</evidence>
<protein>
    <submittedName>
        <fullName evidence="2">Uncharacterized protein</fullName>
    </submittedName>
</protein>